<organism evidence="6">
    <name type="scientific">hydrothermal vent metagenome</name>
    <dbReference type="NCBI Taxonomy" id="652676"/>
    <lineage>
        <taxon>unclassified sequences</taxon>
        <taxon>metagenomes</taxon>
        <taxon>ecological metagenomes</taxon>
    </lineage>
</organism>
<dbReference type="InterPro" id="IPR028082">
    <property type="entry name" value="Peripla_BP_I"/>
</dbReference>
<dbReference type="Gene3D" id="1.10.260.40">
    <property type="entry name" value="lambda repressor-like DNA-binding domains"/>
    <property type="match status" value="1"/>
</dbReference>
<dbReference type="SUPFAM" id="SSF53822">
    <property type="entry name" value="Periplasmic binding protein-like I"/>
    <property type="match status" value="1"/>
</dbReference>
<dbReference type="InterPro" id="IPR000843">
    <property type="entry name" value="HTH_LacI"/>
</dbReference>
<evidence type="ECO:0000256" key="3">
    <source>
        <dbReference type="ARBA" id="ARBA00023163"/>
    </source>
</evidence>
<evidence type="ECO:0000259" key="4">
    <source>
        <dbReference type="PROSITE" id="PS50932"/>
    </source>
</evidence>
<evidence type="ECO:0000259" key="5">
    <source>
        <dbReference type="PROSITE" id="PS50943"/>
    </source>
</evidence>
<keyword evidence="3" id="KW-0804">Transcription</keyword>
<dbReference type="Pfam" id="PF13377">
    <property type="entry name" value="Peripla_BP_3"/>
    <property type="match status" value="1"/>
</dbReference>
<evidence type="ECO:0000256" key="2">
    <source>
        <dbReference type="ARBA" id="ARBA00023125"/>
    </source>
</evidence>
<dbReference type="InterPro" id="IPR010982">
    <property type="entry name" value="Lambda_DNA-bd_dom_sf"/>
</dbReference>
<dbReference type="CDD" id="cd01392">
    <property type="entry name" value="HTH_LacI"/>
    <property type="match status" value="1"/>
</dbReference>
<reference evidence="6" key="1">
    <citation type="submission" date="2018-06" db="EMBL/GenBank/DDBJ databases">
        <authorList>
            <person name="Zhirakovskaya E."/>
        </authorList>
    </citation>
    <scope>NUCLEOTIDE SEQUENCE</scope>
</reference>
<dbReference type="PANTHER" id="PTHR30146:SF109">
    <property type="entry name" value="HTH-TYPE TRANSCRIPTIONAL REGULATOR GALS"/>
    <property type="match status" value="1"/>
</dbReference>
<name>A0A3B0VF43_9ZZZZ</name>
<dbReference type="InterPro" id="IPR046335">
    <property type="entry name" value="LacI/GalR-like_sensor"/>
</dbReference>
<dbReference type="PANTHER" id="PTHR30146">
    <property type="entry name" value="LACI-RELATED TRANSCRIPTIONAL REPRESSOR"/>
    <property type="match status" value="1"/>
</dbReference>
<evidence type="ECO:0000313" key="6">
    <source>
        <dbReference type="EMBL" id="VAW42238.1"/>
    </source>
</evidence>
<dbReference type="Pfam" id="PF00356">
    <property type="entry name" value="LacI"/>
    <property type="match status" value="1"/>
</dbReference>
<dbReference type="PROSITE" id="PS00356">
    <property type="entry name" value="HTH_LACI_1"/>
    <property type="match status" value="1"/>
</dbReference>
<dbReference type="AlphaFoldDB" id="A0A3B0VF43"/>
<dbReference type="PROSITE" id="PS50943">
    <property type="entry name" value="HTH_CROC1"/>
    <property type="match status" value="1"/>
</dbReference>
<dbReference type="GO" id="GO:0000976">
    <property type="term" value="F:transcription cis-regulatory region binding"/>
    <property type="evidence" value="ECO:0007669"/>
    <property type="project" value="TreeGrafter"/>
</dbReference>
<dbReference type="InterPro" id="IPR001387">
    <property type="entry name" value="Cro/C1-type_HTH"/>
</dbReference>
<sequence>MTKRITLKDVAKQAGVSYQTVSKVLRGQGNVTAETATRIQTAVQELGYRPNVRARNLRVQHSHLIAYSWPPEPPDVYNPILEKFLQSIIEATEALGHHILAFSWQQKSDLAVEGYRDLIQSGQIDGLILSSVEFNDSRVAYLMDLNFPFVAFGRSNPEWDFPYVDIDGSDGIQQVTNHLLQQGHRRIAILAWPETSRTGEDRLHGYYEAMRQANVNIEPEWVIRGENTTSVGYKMAEQLLQLTPAKRPTALICLSDTMAIGAMNAAQNIGFVVGQDIAITGFDDVPLIQYMRPPLTTVRQPIWEVGQRIIELLFQAMAGEISLERHILLKPKLIIRQSTEGTVTNE</sequence>
<dbReference type="CDD" id="cd06292">
    <property type="entry name" value="PBP1_AglR_RafR-like"/>
    <property type="match status" value="1"/>
</dbReference>
<protein>
    <submittedName>
        <fullName evidence="6">Transcriptional regulator, LacI family</fullName>
    </submittedName>
</protein>
<feature type="domain" description="HTH lacI-type" evidence="4">
    <location>
        <begin position="5"/>
        <end position="59"/>
    </location>
</feature>
<dbReference type="GO" id="GO:0003700">
    <property type="term" value="F:DNA-binding transcription factor activity"/>
    <property type="evidence" value="ECO:0007669"/>
    <property type="project" value="TreeGrafter"/>
</dbReference>
<dbReference type="EMBL" id="UOEU01000903">
    <property type="protein sequence ID" value="VAW42238.1"/>
    <property type="molecule type" value="Genomic_DNA"/>
</dbReference>
<proteinExistence type="predicted"/>
<dbReference type="PROSITE" id="PS50932">
    <property type="entry name" value="HTH_LACI_2"/>
    <property type="match status" value="1"/>
</dbReference>
<accession>A0A3B0VF43</accession>
<feature type="domain" description="HTH cro/C1-type" evidence="5">
    <location>
        <begin position="3"/>
        <end position="46"/>
    </location>
</feature>
<keyword evidence="2" id="KW-0238">DNA-binding</keyword>
<dbReference type="SUPFAM" id="SSF47413">
    <property type="entry name" value="lambda repressor-like DNA-binding domains"/>
    <property type="match status" value="1"/>
</dbReference>
<evidence type="ECO:0000256" key="1">
    <source>
        <dbReference type="ARBA" id="ARBA00023015"/>
    </source>
</evidence>
<dbReference type="Gene3D" id="3.40.50.2300">
    <property type="match status" value="2"/>
</dbReference>
<keyword evidence="1" id="KW-0805">Transcription regulation</keyword>
<dbReference type="SMART" id="SM00354">
    <property type="entry name" value="HTH_LACI"/>
    <property type="match status" value="1"/>
</dbReference>
<gene>
    <name evidence="6" type="ORF">MNBD_CHLOROFLEXI01-3829</name>
</gene>